<organism evidence="8 9">
    <name type="scientific">Jatrophihabitans cynanchi</name>
    <dbReference type="NCBI Taxonomy" id="2944128"/>
    <lineage>
        <taxon>Bacteria</taxon>
        <taxon>Bacillati</taxon>
        <taxon>Actinomycetota</taxon>
        <taxon>Actinomycetes</taxon>
        <taxon>Jatrophihabitantales</taxon>
        <taxon>Jatrophihabitantaceae</taxon>
        <taxon>Jatrophihabitans</taxon>
    </lineage>
</organism>
<feature type="transmembrane region" description="Helical" evidence="7">
    <location>
        <begin position="239"/>
        <end position="263"/>
    </location>
</feature>
<feature type="transmembrane region" description="Helical" evidence="7">
    <location>
        <begin position="328"/>
        <end position="350"/>
    </location>
</feature>
<evidence type="ECO:0000313" key="9">
    <source>
        <dbReference type="Proteomes" id="UP001164693"/>
    </source>
</evidence>
<feature type="transmembrane region" description="Helical" evidence="7">
    <location>
        <begin position="159"/>
        <end position="183"/>
    </location>
</feature>
<keyword evidence="4 7" id="KW-0812">Transmembrane</keyword>
<feature type="transmembrane region" description="Helical" evidence="7">
    <location>
        <begin position="31"/>
        <end position="51"/>
    </location>
</feature>
<feature type="transmembrane region" description="Helical" evidence="7">
    <location>
        <begin position="392"/>
        <end position="412"/>
    </location>
</feature>
<dbReference type="PANTHER" id="PTHR23513:SF11">
    <property type="entry name" value="STAPHYLOFERRIN A TRANSPORTER"/>
    <property type="match status" value="1"/>
</dbReference>
<feature type="transmembrane region" description="Helical" evidence="7">
    <location>
        <begin position="303"/>
        <end position="322"/>
    </location>
</feature>
<dbReference type="RefSeq" id="WP_269442244.1">
    <property type="nucleotide sequence ID" value="NZ_CP097463.1"/>
</dbReference>
<feature type="transmembrane region" description="Helical" evidence="7">
    <location>
        <begin position="275"/>
        <end position="294"/>
    </location>
</feature>
<evidence type="ECO:0000256" key="5">
    <source>
        <dbReference type="ARBA" id="ARBA00022989"/>
    </source>
</evidence>
<keyword evidence="2" id="KW-0813">Transport</keyword>
<accession>A0ABY7JT33</accession>
<keyword evidence="3" id="KW-1003">Cell membrane</keyword>
<dbReference type="EMBL" id="CP097463">
    <property type="protein sequence ID" value="WAX55721.1"/>
    <property type="molecule type" value="Genomic_DNA"/>
</dbReference>
<gene>
    <name evidence="8" type="ORF">M6B22_14390</name>
</gene>
<comment type="subcellular location">
    <subcellularLocation>
        <location evidence="1">Cell membrane</location>
        <topology evidence="1">Multi-pass membrane protein</topology>
    </subcellularLocation>
</comment>
<dbReference type="Pfam" id="PF05977">
    <property type="entry name" value="MFS_3"/>
    <property type="match status" value="1"/>
</dbReference>
<feature type="transmembrane region" description="Helical" evidence="7">
    <location>
        <begin position="362"/>
        <end position="386"/>
    </location>
</feature>
<dbReference type="InterPro" id="IPR036259">
    <property type="entry name" value="MFS_trans_sf"/>
</dbReference>
<evidence type="ECO:0000256" key="3">
    <source>
        <dbReference type="ARBA" id="ARBA00022475"/>
    </source>
</evidence>
<proteinExistence type="predicted"/>
<dbReference type="CDD" id="cd06173">
    <property type="entry name" value="MFS_MefA_like"/>
    <property type="match status" value="1"/>
</dbReference>
<evidence type="ECO:0000256" key="2">
    <source>
        <dbReference type="ARBA" id="ARBA00022448"/>
    </source>
</evidence>
<evidence type="ECO:0000256" key="7">
    <source>
        <dbReference type="SAM" id="Phobius"/>
    </source>
</evidence>
<dbReference type="Proteomes" id="UP001164693">
    <property type="component" value="Chromosome"/>
</dbReference>
<dbReference type="Gene3D" id="1.20.1250.20">
    <property type="entry name" value="MFS general substrate transporter like domains"/>
    <property type="match status" value="1"/>
</dbReference>
<dbReference type="PANTHER" id="PTHR23513">
    <property type="entry name" value="INTEGRAL MEMBRANE EFFLUX PROTEIN-RELATED"/>
    <property type="match status" value="1"/>
</dbReference>
<keyword evidence="6 7" id="KW-0472">Membrane</keyword>
<sequence>MTSVAARPPASTAPSAPHGEGMFRSLRVRNYRLYASGQLISLTGTWMQRVAQDWLVLELTNSGTALGVVTALQFGPALLFGLWGGVIADRGDKRKILFATQGALALVALLLGVLDVAGVVQYWHVLVLAMLLGFVSAVDTPVRQSFVVEMVGRKDLANAVAINSTIFNAARIMGPAIAGGMIAAVGTGWAFLANALSSAAVLCGLWMMRPAELYPAPLVRRARGQLREGIRYVRRRADLMLTMVLVFVIGTFGLNFQITTALMAKQVFHRGASGYGLLSTSLAVGACVGAVLATRRSARPTQLFLVATAIAFSMFEIASGVMPGYDLTALLLVPTGLAMLTLTTAANSSVQLGVEPTMRGRVMALYLVCFMGGTPFGAPIVGWLAGVAGPRWGLVGGGLICLVTTLAIAAIIGQRRGLTPSYLAQRASRVAHA</sequence>
<evidence type="ECO:0000256" key="1">
    <source>
        <dbReference type="ARBA" id="ARBA00004651"/>
    </source>
</evidence>
<feature type="transmembrane region" description="Helical" evidence="7">
    <location>
        <begin position="120"/>
        <end position="138"/>
    </location>
</feature>
<protein>
    <submittedName>
        <fullName evidence="8">MFS transporter</fullName>
    </submittedName>
</protein>
<name>A0ABY7JT33_9ACTN</name>
<evidence type="ECO:0000256" key="6">
    <source>
        <dbReference type="ARBA" id="ARBA00023136"/>
    </source>
</evidence>
<evidence type="ECO:0000256" key="4">
    <source>
        <dbReference type="ARBA" id="ARBA00022692"/>
    </source>
</evidence>
<evidence type="ECO:0000313" key="8">
    <source>
        <dbReference type="EMBL" id="WAX55721.1"/>
    </source>
</evidence>
<feature type="transmembrane region" description="Helical" evidence="7">
    <location>
        <begin position="63"/>
        <end position="84"/>
    </location>
</feature>
<dbReference type="SUPFAM" id="SSF103473">
    <property type="entry name" value="MFS general substrate transporter"/>
    <property type="match status" value="1"/>
</dbReference>
<feature type="transmembrane region" description="Helical" evidence="7">
    <location>
        <begin position="96"/>
        <end position="114"/>
    </location>
</feature>
<keyword evidence="9" id="KW-1185">Reference proteome</keyword>
<feature type="transmembrane region" description="Helical" evidence="7">
    <location>
        <begin position="189"/>
        <end position="208"/>
    </location>
</feature>
<dbReference type="InterPro" id="IPR010290">
    <property type="entry name" value="TM_effector"/>
</dbReference>
<reference evidence="8" key="1">
    <citation type="submission" date="2022-05" db="EMBL/GenBank/DDBJ databases">
        <title>Jatrophihabitans sp. SB3-54 whole genome sequence.</title>
        <authorList>
            <person name="Suh M.K."/>
            <person name="Eom M.K."/>
            <person name="Kim J.S."/>
            <person name="Kim H.S."/>
            <person name="Do H.E."/>
            <person name="Shin Y.K."/>
            <person name="Lee J.-S."/>
        </authorList>
    </citation>
    <scope>NUCLEOTIDE SEQUENCE</scope>
    <source>
        <strain evidence="8">SB3-54</strain>
    </source>
</reference>
<keyword evidence="5 7" id="KW-1133">Transmembrane helix</keyword>